<evidence type="ECO:0000313" key="3">
    <source>
        <dbReference type="Proteomes" id="UP000198531"/>
    </source>
</evidence>
<evidence type="ECO:0000256" key="1">
    <source>
        <dbReference type="SAM" id="MobiDB-lite"/>
    </source>
</evidence>
<feature type="region of interest" description="Disordered" evidence="1">
    <location>
        <begin position="1"/>
        <end position="21"/>
    </location>
</feature>
<evidence type="ECO:0000313" key="2">
    <source>
        <dbReference type="EMBL" id="SFR41938.1"/>
    </source>
</evidence>
<sequence>MCRGTMNADIESPDMSDTSIRVSNELADELFDRKRRGESYEDVIWRLIEQADDTEEDGDA</sequence>
<accession>A0A1I6GID2</accession>
<dbReference type="AlphaFoldDB" id="A0A1I6GID2"/>
<reference evidence="3" key="1">
    <citation type="submission" date="2016-10" db="EMBL/GenBank/DDBJ databases">
        <authorList>
            <person name="Varghese N."/>
            <person name="Submissions S."/>
        </authorList>
    </citation>
    <scope>NUCLEOTIDE SEQUENCE [LARGE SCALE GENOMIC DNA]</scope>
    <source>
        <strain evidence="3">CGMCC 1.7736</strain>
    </source>
</reference>
<gene>
    <name evidence="2" type="ORF">SAMN04487947_1203</name>
</gene>
<keyword evidence="3" id="KW-1185">Reference proteome</keyword>
<proteinExistence type="predicted"/>
<dbReference type="EMBL" id="FOYT01000001">
    <property type="protein sequence ID" value="SFR41938.1"/>
    <property type="molecule type" value="Genomic_DNA"/>
</dbReference>
<protein>
    <submittedName>
        <fullName evidence="2">Uncharacterized protein</fullName>
    </submittedName>
</protein>
<organism evidence="2 3">
    <name type="scientific">Halogeometricum rufum</name>
    <dbReference type="NCBI Taxonomy" id="553469"/>
    <lineage>
        <taxon>Archaea</taxon>
        <taxon>Methanobacteriati</taxon>
        <taxon>Methanobacteriota</taxon>
        <taxon>Stenosarchaea group</taxon>
        <taxon>Halobacteria</taxon>
        <taxon>Halobacteriales</taxon>
        <taxon>Haloferacaceae</taxon>
        <taxon>Halogeometricum</taxon>
    </lineage>
</organism>
<dbReference type="STRING" id="553469.SAMN04487947_1203"/>
<dbReference type="Proteomes" id="UP000198531">
    <property type="component" value="Unassembled WGS sequence"/>
</dbReference>
<name>A0A1I6GID2_9EURY</name>